<accession>A0A0P1BDB7</accession>
<evidence type="ECO:0000256" key="2">
    <source>
        <dbReference type="ARBA" id="ARBA00013419"/>
    </source>
</evidence>
<keyword evidence="5" id="KW-0406">Ion transport</keyword>
<keyword evidence="4" id="KW-0375">Hydrogen ion transport</keyword>
<feature type="domain" description="ATPase F1/V1/A1 complex alpha/beta subunit N-terminal" evidence="9">
    <location>
        <begin position="34"/>
        <end position="100"/>
    </location>
</feature>
<organism evidence="11 12">
    <name type="scientific">Ceraceosorus bombacis</name>
    <dbReference type="NCBI Taxonomy" id="401625"/>
    <lineage>
        <taxon>Eukaryota</taxon>
        <taxon>Fungi</taxon>
        <taxon>Dikarya</taxon>
        <taxon>Basidiomycota</taxon>
        <taxon>Ustilaginomycotina</taxon>
        <taxon>Exobasidiomycetes</taxon>
        <taxon>Ceraceosorales</taxon>
        <taxon>Ceraceosoraceae</taxon>
        <taxon>Ceraceosorus</taxon>
    </lineage>
</organism>
<evidence type="ECO:0000313" key="12">
    <source>
        <dbReference type="Proteomes" id="UP000054845"/>
    </source>
</evidence>
<dbReference type="Pfam" id="PF00006">
    <property type="entry name" value="ATP-synt_ab"/>
    <property type="match status" value="1"/>
</dbReference>
<evidence type="ECO:0000256" key="4">
    <source>
        <dbReference type="ARBA" id="ARBA00022781"/>
    </source>
</evidence>
<dbReference type="PANTHER" id="PTHR43389">
    <property type="entry name" value="V-TYPE PROTON ATPASE SUBUNIT B"/>
    <property type="match status" value="1"/>
</dbReference>
<evidence type="ECO:0000256" key="7">
    <source>
        <dbReference type="SAM" id="MobiDB-lite"/>
    </source>
</evidence>
<evidence type="ECO:0000313" key="11">
    <source>
        <dbReference type="EMBL" id="CEH13245.1"/>
    </source>
</evidence>
<dbReference type="FunFam" id="3.40.50.12240:FF:000001">
    <property type="entry name" value="V-type proton ATPase subunit B, brain"/>
    <property type="match status" value="1"/>
</dbReference>
<dbReference type="NCBIfam" id="NF003235">
    <property type="entry name" value="PRK04196.1"/>
    <property type="match status" value="1"/>
</dbReference>
<dbReference type="InterPro" id="IPR000194">
    <property type="entry name" value="ATPase_F1/V1/A1_a/bsu_nucl-bd"/>
</dbReference>
<evidence type="ECO:0000256" key="6">
    <source>
        <dbReference type="ARBA" id="ARBA00030314"/>
    </source>
</evidence>
<keyword evidence="3" id="KW-0813">Transport</keyword>
<dbReference type="InterPro" id="IPR055190">
    <property type="entry name" value="ATP-synt_VA_C"/>
</dbReference>
<dbReference type="PANTHER" id="PTHR43389:SF4">
    <property type="entry name" value="V-TYPE PROTON ATPASE SUBUNIT B"/>
    <property type="match status" value="1"/>
</dbReference>
<dbReference type="GO" id="GO:0033180">
    <property type="term" value="C:proton-transporting V-type ATPase, V1 domain"/>
    <property type="evidence" value="ECO:0007669"/>
    <property type="project" value="InterPro"/>
</dbReference>
<dbReference type="InterPro" id="IPR022879">
    <property type="entry name" value="V-ATPase_su_B/beta"/>
</dbReference>
<feature type="domain" description="ATP synthase A/B type C-terminal" evidence="10">
    <location>
        <begin position="400"/>
        <end position="499"/>
    </location>
</feature>
<dbReference type="Gene3D" id="3.40.50.12240">
    <property type="match status" value="1"/>
</dbReference>
<dbReference type="InterPro" id="IPR004100">
    <property type="entry name" value="ATPase_F1/V1/A1_a/bsu_N"/>
</dbReference>
<evidence type="ECO:0000259" key="10">
    <source>
        <dbReference type="Pfam" id="PF22919"/>
    </source>
</evidence>
<dbReference type="CDD" id="cd18118">
    <property type="entry name" value="ATP-synt_V_A-type_beta_N"/>
    <property type="match status" value="1"/>
</dbReference>
<evidence type="ECO:0000256" key="5">
    <source>
        <dbReference type="ARBA" id="ARBA00023065"/>
    </source>
</evidence>
<dbReference type="GO" id="GO:0007035">
    <property type="term" value="P:vacuolar acidification"/>
    <property type="evidence" value="ECO:0007669"/>
    <property type="project" value="TreeGrafter"/>
</dbReference>
<dbReference type="Pfam" id="PF22919">
    <property type="entry name" value="ATP-synt_VA_C"/>
    <property type="match status" value="1"/>
</dbReference>
<dbReference type="PROSITE" id="PS00152">
    <property type="entry name" value="ATPASE_ALPHA_BETA"/>
    <property type="match status" value="1"/>
</dbReference>
<evidence type="ECO:0000256" key="3">
    <source>
        <dbReference type="ARBA" id="ARBA00022448"/>
    </source>
</evidence>
<dbReference type="CDD" id="cd01135">
    <property type="entry name" value="V_A-ATPase_B"/>
    <property type="match status" value="1"/>
</dbReference>
<comment type="similarity">
    <text evidence="1">Belongs to the ATPase alpha/beta chains family.</text>
</comment>
<dbReference type="OrthoDB" id="1735853at2759"/>
<feature type="domain" description="ATPase F1/V1/A1 complex alpha/beta subunit nucleotide-binding" evidence="8">
    <location>
        <begin position="157"/>
        <end position="394"/>
    </location>
</feature>
<dbReference type="Pfam" id="PF02874">
    <property type="entry name" value="ATP-synt_ab_N"/>
    <property type="match status" value="1"/>
</dbReference>
<dbReference type="SUPFAM" id="SSF52540">
    <property type="entry name" value="P-loop containing nucleoside triphosphate hydrolases"/>
    <property type="match status" value="1"/>
</dbReference>
<evidence type="ECO:0000259" key="8">
    <source>
        <dbReference type="Pfam" id="PF00006"/>
    </source>
</evidence>
<dbReference type="Proteomes" id="UP000054845">
    <property type="component" value="Unassembled WGS sequence"/>
</dbReference>
<evidence type="ECO:0000259" key="9">
    <source>
        <dbReference type="Pfam" id="PF02874"/>
    </source>
</evidence>
<sequence>MSDPRISAREAFEINAAAAVKEYNVDPRLDYRTVSAINGPLVVLDNVKFPSYNEIVSLTLPDGSRRGGQVLEVSGSKAIVQVFEGTSGIDVRDTHIEFTGSSMKLPVSEDMLGRIFNGSGNPVDKGPKVFAEDYLDINGSPINPYSRVYPEEMIQTGISTIDVMNSIARGQKIPIFSASGLPHNQIAAQICRQAGLVRKPGSASDGAAAPSKGIHDDHEDNFSIVFAAMGVNMETARFFKQDFEENGSLDRVTLFLNLANDPTIERIITPRLALTTAEYYAYQLEKHVLVVLTDMTSYADALREVSAAREEVPGRRGYPGYMYTDLSTIYERAGRVAGRNGSITQIPILTMPNDDITHPIPDLTGYITEGQIYVDRGLSNRQIYPPINVLPSLSRLMKSAIGAKHTREDHGDVSNQLYAGYAVGRDAASMKAVVGEEALSQEDKLSLEFMQRFEQEFVQQGEYEARTIYDSLDIGWDLLRIFPRQSLNRINPKIIQAYYSRRTGKKKEQESAAAADESKKAQNKGTRDTGDAKLVDDETASTRHENNIGAQQIVLPPAIKRLLSGFQRCKSAPVNLRTRRLNLSGSAV</sequence>
<dbReference type="InterPro" id="IPR027417">
    <property type="entry name" value="P-loop_NTPase"/>
</dbReference>
<dbReference type="EMBL" id="CCYA01000206">
    <property type="protein sequence ID" value="CEH13245.1"/>
    <property type="molecule type" value="Genomic_DNA"/>
</dbReference>
<dbReference type="STRING" id="401625.A0A0P1BDB7"/>
<dbReference type="CDD" id="cd18112">
    <property type="entry name" value="ATP-synt_V_A-type_beta_C"/>
    <property type="match status" value="1"/>
</dbReference>
<name>A0A0P1BDB7_9BASI</name>
<dbReference type="InterPro" id="IPR020003">
    <property type="entry name" value="ATPase_a/bsu_AS"/>
</dbReference>
<dbReference type="GO" id="GO:0046961">
    <property type="term" value="F:proton-transporting ATPase activity, rotational mechanism"/>
    <property type="evidence" value="ECO:0007669"/>
    <property type="project" value="InterPro"/>
</dbReference>
<evidence type="ECO:0000256" key="1">
    <source>
        <dbReference type="ARBA" id="ARBA00008936"/>
    </source>
</evidence>
<dbReference type="GO" id="GO:0046034">
    <property type="term" value="P:ATP metabolic process"/>
    <property type="evidence" value="ECO:0007669"/>
    <property type="project" value="InterPro"/>
</dbReference>
<keyword evidence="12" id="KW-1185">Reference proteome</keyword>
<dbReference type="InterPro" id="IPR005723">
    <property type="entry name" value="ATPase_V1-cplx_bsu"/>
</dbReference>
<reference evidence="11 12" key="1">
    <citation type="submission" date="2014-09" db="EMBL/GenBank/DDBJ databases">
        <authorList>
            <person name="Magalhaes I.L.F."/>
            <person name="Oliveira U."/>
            <person name="Santos F.R."/>
            <person name="Vidigal T.H.D.A."/>
            <person name="Brescovit A.D."/>
            <person name="Santos A.J."/>
        </authorList>
    </citation>
    <scope>NUCLEOTIDE SEQUENCE [LARGE SCALE GENOMIC DNA]</scope>
</reference>
<dbReference type="GO" id="GO:0005524">
    <property type="term" value="F:ATP binding"/>
    <property type="evidence" value="ECO:0007669"/>
    <property type="project" value="InterPro"/>
</dbReference>
<dbReference type="NCBIfam" id="TIGR01040">
    <property type="entry name" value="V-ATPase_V1_B"/>
    <property type="match status" value="1"/>
</dbReference>
<feature type="region of interest" description="Disordered" evidence="7">
    <location>
        <begin position="506"/>
        <end position="533"/>
    </location>
</feature>
<protein>
    <recommendedName>
        <fullName evidence="2">V-type proton ATPase subunit B</fullName>
    </recommendedName>
    <alternativeName>
        <fullName evidence="6">Vacuolar proton pump subunit B</fullName>
    </alternativeName>
</protein>
<proteinExistence type="inferred from homology"/>
<dbReference type="HAMAP" id="MF_00310">
    <property type="entry name" value="ATP_synth_B_arch"/>
    <property type="match status" value="1"/>
</dbReference>
<dbReference type="AlphaFoldDB" id="A0A0P1BDB7"/>